<accession>A0ABR1Z4Q4</accession>
<proteinExistence type="predicted"/>
<feature type="region of interest" description="Disordered" evidence="1">
    <location>
        <begin position="326"/>
        <end position="345"/>
    </location>
</feature>
<organism evidence="2 3">
    <name type="scientific">Phyllosticta capitalensis</name>
    <dbReference type="NCBI Taxonomy" id="121624"/>
    <lineage>
        <taxon>Eukaryota</taxon>
        <taxon>Fungi</taxon>
        <taxon>Dikarya</taxon>
        <taxon>Ascomycota</taxon>
        <taxon>Pezizomycotina</taxon>
        <taxon>Dothideomycetes</taxon>
        <taxon>Dothideomycetes incertae sedis</taxon>
        <taxon>Botryosphaeriales</taxon>
        <taxon>Phyllostictaceae</taxon>
        <taxon>Phyllosticta</taxon>
    </lineage>
</organism>
<keyword evidence="3" id="KW-1185">Reference proteome</keyword>
<comment type="caution">
    <text evidence="2">The sequence shown here is derived from an EMBL/GenBank/DDBJ whole genome shotgun (WGS) entry which is preliminary data.</text>
</comment>
<evidence type="ECO:0000313" key="3">
    <source>
        <dbReference type="Proteomes" id="UP001492380"/>
    </source>
</evidence>
<dbReference type="Gene3D" id="3.40.50.720">
    <property type="entry name" value="NAD(P)-binding Rossmann-like Domain"/>
    <property type="match status" value="1"/>
</dbReference>
<protein>
    <recommendedName>
        <fullName evidence="4">NAD(P)-binding domain-containing protein</fullName>
    </recommendedName>
</protein>
<dbReference type="SUPFAM" id="SSF51735">
    <property type="entry name" value="NAD(P)-binding Rossmann-fold domains"/>
    <property type="match status" value="1"/>
</dbReference>
<gene>
    <name evidence="2" type="ORF">HDK90DRAFT_474205</name>
</gene>
<dbReference type="InterPro" id="IPR036291">
    <property type="entry name" value="NAD(P)-bd_dom_sf"/>
</dbReference>
<dbReference type="Proteomes" id="UP001492380">
    <property type="component" value="Unassembled WGS sequence"/>
</dbReference>
<name>A0ABR1Z4Q4_9PEZI</name>
<evidence type="ECO:0000313" key="2">
    <source>
        <dbReference type="EMBL" id="KAK8247378.1"/>
    </source>
</evidence>
<evidence type="ECO:0008006" key="4">
    <source>
        <dbReference type="Google" id="ProtNLM"/>
    </source>
</evidence>
<reference evidence="2 3" key="1">
    <citation type="submission" date="2024-04" db="EMBL/GenBank/DDBJ databases">
        <title>Phyllosticta paracitricarpa is synonymous to the EU quarantine fungus P. citricarpa based on phylogenomic analyses.</title>
        <authorList>
            <consortium name="Lawrence Berkeley National Laboratory"/>
            <person name="Van Ingen-Buijs V.A."/>
            <person name="Van Westerhoven A.C."/>
            <person name="Haridas S."/>
            <person name="Skiadas P."/>
            <person name="Martin F."/>
            <person name="Groenewald J.Z."/>
            <person name="Crous P.W."/>
            <person name="Seidl M.F."/>
        </authorList>
    </citation>
    <scope>NUCLEOTIDE SEQUENCE [LARGE SCALE GENOMIC DNA]</scope>
    <source>
        <strain evidence="2 3">CBS 123374</strain>
    </source>
</reference>
<dbReference type="EMBL" id="JBBWRZ010000001">
    <property type="protein sequence ID" value="KAK8247378.1"/>
    <property type="molecule type" value="Genomic_DNA"/>
</dbReference>
<evidence type="ECO:0000256" key="1">
    <source>
        <dbReference type="SAM" id="MobiDB-lite"/>
    </source>
</evidence>
<sequence length="374" mass="40855">MARKYSMAAFAARLKKRPTVKEELLVLGAAEPIGEAVLRPIVHQYSECLSIVAVVSTRYESQRLLQRHRTIRTAVGNTENPAFLENAAQTAKIVINTHASASSAAAIAAAHLVHVLSHNPCTNVFYIHTSSTAMLNPSPVDPPYVAPPRNECAAIAAATTAAVLKVRTNTTKDPRGKAKTVWNDLADIDEICALPMSREHAHVDAAVREAVRASEKRVGKKTKGGRVRLATVAPGVVYGVDSAFGSFEAANKSVDVVHVDDLVQLYLRLVHKAIMGPDGGEGNDDEKRAWVHNEGDWEECWGLHAFYFAVTEHVKREQLEELLGQEDQRAHLGEPREDDSTAGKKYGEGDVELRCCSERAKWILGWVPQHVLGG</sequence>